<organism evidence="9 10">
    <name type="scientific">Operophtera brumata</name>
    <name type="common">Winter moth</name>
    <name type="synonym">Phalaena brumata</name>
    <dbReference type="NCBI Taxonomy" id="104452"/>
    <lineage>
        <taxon>Eukaryota</taxon>
        <taxon>Metazoa</taxon>
        <taxon>Ecdysozoa</taxon>
        <taxon>Arthropoda</taxon>
        <taxon>Hexapoda</taxon>
        <taxon>Insecta</taxon>
        <taxon>Pterygota</taxon>
        <taxon>Neoptera</taxon>
        <taxon>Endopterygota</taxon>
        <taxon>Lepidoptera</taxon>
        <taxon>Glossata</taxon>
        <taxon>Ditrysia</taxon>
        <taxon>Geometroidea</taxon>
        <taxon>Geometridae</taxon>
        <taxon>Larentiinae</taxon>
        <taxon>Operophtera</taxon>
    </lineage>
</organism>
<protein>
    <submittedName>
        <fullName evidence="9">Insulin-like polypeptide D</fullName>
    </submittedName>
</protein>
<evidence type="ECO:0000256" key="3">
    <source>
        <dbReference type="ARBA" id="ARBA00022685"/>
    </source>
</evidence>
<dbReference type="InterPro" id="IPR022353">
    <property type="entry name" value="Insulin_CS"/>
</dbReference>
<dbReference type="InterPro" id="IPR036438">
    <property type="entry name" value="Insulin-like_sf"/>
</dbReference>
<comment type="subcellular location">
    <subcellularLocation>
        <location evidence="6">Secreted</location>
    </subcellularLocation>
</comment>
<dbReference type="EMBL" id="JTDY01002420">
    <property type="protein sequence ID" value="KOB71447.1"/>
    <property type="molecule type" value="Genomic_DNA"/>
</dbReference>
<keyword evidence="4 7" id="KW-0732">Signal</keyword>
<dbReference type="GO" id="GO:0005576">
    <property type="term" value="C:extracellular region"/>
    <property type="evidence" value="ECO:0007669"/>
    <property type="project" value="UniProtKB-SubCell"/>
</dbReference>
<comment type="subunit">
    <text evidence="2">Heterodimer of a B chain and an A chain linked by two disulfide bonds.</text>
</comment>
<dbReference type="SUPFAM" id="SSF56994">
    <property type="entry name" value="Insulin-like"/>
    <property type="match status" value="1"/>
</dbReference>
<feature type="chain" id="PRO_5005573216" evidence="7">
    <location>
        <begin position="21"/>
        <end position="121"/>
    </location>
</feature>
<evidence type="ECO:0000256" key="5">
    <source>
        <dbReference type="ARBA" id="ARBA00023157"/>
    </source>
</evidence>
<evidence type="ECO:0000313" key="9">
    <source>
        <dbReference type="EMBL" id="KOB71447.1"/>
    </source>
</evidence>
<evidence type="ECO:0000256" key="1">
    <source>
        <dbReference type="ARBA" id="ARBA00009034"/>
    </source>
</evidence>
<feature type="signal peptide" evidence="7">
    <location>
        <begin position="1"/>
        <end position="20"/>
    </location>
</feature>
<proteinExistence type="inferred from homology"/>
<dbReference type="PANTHER" id="PTHR13647:SF4">
    <property type="entry name" value="INSULIN-LIKE PEPTIDE 1-RELATED"/>
    <property type="match status" value="1"/>
</dbReference>
<dbReference type="AlphaFoldDB" id="A0A0L7L7G8"/>
<keyword evidence="5" id="KW-1015">Disulfide bond</keyword>
<dbReference type="SMART" id="SM00078">
    <property type="entry name" value="IlGF"/>
    <property type="match status" value="1"/>
</dbReference>
<keyword evidence="3" id="KW-0165">Cleavage on pair of basic residues</keyword>
<evidence type="ECO:0000259" key="8">
    <source>
        <dbReference type="SMART" id="SM00078"/>
    </source>
</evidence>
<keyword evidence="10" id="KW-1185">Reference proteome</keyword>
<dbReference type="InterPro" id="IPR016179">
    <property type="entry name" value="Insulin-like"/>
</dbReference>
<dbReference type="PRINTS" id="PR00276">
    <property type="entry name" value="INSULINFAMLY"/>
</dbReference>
<feature type="domain" description="Insulin-like" evidence="8">
    <location>
        <begin position="33"/>
        <end position="121"/>
    </location>
</feature>
<evidence type="ECO:0000313" key="10">
    <source>
        <dbReference type="Proteomes" id="UP000037510"/>
    </source>
</evidence>
<name>A0A0L7L7G8_OPEBR</name>
<dbReference type="Gene3D" id="1.10.100.10">
    <property type="entry name" value="Insulin-like"/>
    <property type="match status" value="1"/>
</dbReference>
<dbReference type="PROSITE" id="PS00262">
    <property type="entry name" value="INSULIN"/>
    <property type="match status" value="1"/>
</dbReference>
<comment type="caution">
    <text evidence="9">The sequence shown here is derived from an EMBL/GenBank/DDBJ whole genome shotgun (WGS) entry which is preliminary data.</text>
</comment>
<dbReference type="InterPro" id="IPR022352">
    <property type="entry name" value="Ins/IGF/rlx"/>
</dbReference>
<accession>A0A0L7L7G8</accession>
<sequence>MNSQQFSFLFVLLVAAMCSAHIGGKAPDQDLTQYYCGRTLAKALALLCFDDIPNSNKRSDAGMYNAVLSLPYYKEQDMHMGWPWMVPNKARGMAGQRGKRQLVVSECCDKPCSINELLTYC</sequence>
<dbReference type="Pfam" id="PF00049">
    <property type="entry name" value="Insulin"/>
    <property type="match status" value="1"/>
</dbReference>
<evidence type="ECO:0000256" key="7">
    <source>
        <dbReference type="SAM" id="SignalP"/>
    </source>
</evidence>
<dbReference type="PANTHER" id="PTHR13647">
    <property type="entry name" value="INSULIN-LIKE PEPTIDE 2-RELATED"/>
    <property type="match status" value="1"/>
</dbReference>
<evidence type="ECO:0000256" key="4">
    <source>
        <dbReference type="ARBA" id="ARBA00022729"/>
    </source>
</evidence>
<gene>
    <name evidence="9" type="ORF">OBRU01_13468</name>
</gene>
<evidence type="ECO:0000256" key="6">
    <source>
        <dbReference type="RuleBase" id="RU000406"/>
    </source>
</evidence>
<keyword evidence="6" id="KW-0964">Secreted</keyword>
<evidence type="ECO:0000256" key="2">
    <source>
        <dbReference type="ARBA" id="ARBA00011207"/>
    </source>
</evidence>
<dbReference type="GO" id="GO:0005179">
    <property type="term" value="F:hormone activity"/>
    <property type="evidence" value="ECO:0007669"/>
    <property type="project" value="InterPro"/>
</dbReference>
<comment type="similarity">
    <text evidence="1 6">Belongs to the insulin family.</text>
</comment>
<reference evidence="9 10" key="1">
    <citation type="journal article" date="2015" name="Genome Biol. Evol.">
        <title>The genome of winter moth (Operophtera brumata) provides a genomic perspective on sexual dimorphism and phenology.</title>
        <authorList>
            <person name="Derks M.F."/>
            <person name="Smit S."/>
            <person name="Salis L."/>
            <person name="Schijlen E."/>
            <person name="Bossers A."/>
            <person name="Mateman C."/>
            <person name="Pijl A.S."/>
            <person name="de Ridder D."/>
            <person name="Groenen M.A."/>
            <person name="Visser M.E."/>
            <person name="Megens H.J."/>
        </authorList>
    </citation>
    <scope>NUCLEOTIDE SEQUENCE [LARGE SCALE GENOMIC DNA]</scope>
    <source>
        <strain evidence="9">WM2013NL</strain>
        <tissue evidence="9">Head and thorax</tissue>
    </source>
</reference>
<dbReference type="Proteomes" id="UP000037510">
    <property type="component" value="Unassembled WGS sequence"/>
</dbReference>